<dbReference type="InterPro" id="IPR013320">
    <property type="entry name" value="ConA-like_dom_sf"/>
</dbReference>
<dbReference type="Gene3D" id="2.60.120.920">
    <property type="match status" value="1"/>
</dbReference>
<evidence type="ECO:0000313" key="3">
    <source>
        <dbReference type="Proteomes" id="UP001476798"/>
    </source>
</evidence>
<keyword evidence="1" id="KW-1133">Transmembrane helix</keyword>
<protein>
    <submittedName>
        <fullName evidence="2">Uncharacterized protein</fullName>
    </submittedName>
</protein>
<reference evidence="2 3" key="1">
    <citation type="submission" date="2021-06" db="EMBL/GenBank/DDBJ databases">
        <authorList>
            <person name="Palmer J.M."/>
        </authorList>
    </citation>
    <scope>NUCLEOTIDE SEQUENCE [LARGE SCALE GENOMIC DNA]</scope>
    <source>
        <strain evidence="2 3">GA_2019</strain>
        <tissue evidence="2">Muscle</tissue>
    </source>
</reference>
<organism evidence="2 3">
    <name type="scientific">Goodea atripinnis</name>
    <dbReference type="NCBI Taxonomy" id="208336"/>
    <lineage>
        <taxon>Eukaryota</taxon>
        <taxon>Metazoa</taxon>
        <taxon>Chordata</taxon>
        <taxon>Craniata</taxon>
        <taxon>Vertebrata</taxon>
        <taxon>Euteleostomi</taxon>
        <taxon>Actinopterygii</taxon>
        <taxon>Neopterygii</taxon>
        <taxon>Teleostei</taxon>
        <taxon>Neoteleostei</taxon>
        <taxon>Acanthomorphata</taxon>
        <taxon>Ovalentaria</taxon>
        <taxon>Atherinomorphae</taxon>
        <taxon>Cyprinodontiformes</taxon>
        <taxon>Goodeidae</taxon>
        <taxon>Goodea</taxon>
    </lineage>
</organism>
<proteinExistence type="predicted"/>
<dbReference type="InterPro" id="IPR043136">
    <property type="entry name" value="B30.2/SPRY_sf"/>
</dbReference>
<dbReference type="EMBL" id="JAHRIO010042090">
    <property type="protein sequence ID" value="MEQ2172485.1"/>
    <property type="molecule type" value="Genomic_DNA"/>
</dbReference>
<feature type="non-terminal residue" evidence="2">
    <location>
        <position position="1"/>
    </location>
</feature>
<dbReference type="SUPFAM" id="SSF49899">
    <property type="entry name" value="Concanavalin A-like lectins/glucanases"/>
    <property type="match status" value="1"/>
</dbReference>
<sequence>LKKARVYIGELYPEICKAVQTGCGFVLLLRIEVRVEILVSKAHVLNKAVLQVEDSSLTEGFILFGIWVRIFLQIIILSHVCIFLYALNLWKIRICKQNQKRFFKRHSFTLRFVLQVSVGENKDWKLGVVSESAQKKGLFDMSPTNGYYVIWWSGSQLRALTAPPLTKVQL</sequence>
<evidence type="ECO:0000256" key="1">
    <source>
        <dbReference type="SAM" id="Phobius"/>
    </source>
</evidence>
<evidence type="ECO:0000313" key="2">
    <source>
        <dbReference type="EMBL" id="MEQ2172485.1"/>
    </source>
</evidence>
<name>A0ABV0NMG4_9TELE</name>
<keyword evidence="1" id="KW-0812">Transmembrane</keyword>
<keyword evidence="1" id="KW-0472">Membrane</keyword>
<keyword evidence="3" id="KW-1185">Reference proteome</keyword>
<feature type="transmembrane region" description="Helical" evidence="1">
    <location>
        <begin position="61"/>
        <end position="87"/>
    </location>
</feature>
<accession>A0ABV0NMG4</accession>
<dbReference type="Proteomes" id="UP001476798">
    <property type="component" value="Unassembled WGS sequence"/>
</dbReference>
<gene>
    <name evidence="2" type="ORF">GOODEAATRI_021540</name>
</gene>
<comment type="caution">
    <text evidence="2">The sequence shown here is derived from an EMBL/GenBank/DDBJ whole genome shotgun (WGS) entry which is preliminary data.</text>
</comment>